<accession>A0A7C9D3U4</accession>
<name>A0A7C9D3U4_OPUST</name>
<protein>
    <submittedName>
        <fullName evidence="1">Uncharacterized protein</fullName>
    </submittedName>
</protein>
<organism evidence="1">
    <name type="scientific">Opuntia streptacantha</name>
    <name type="common">Prickly pear cactus</name>
    <name type="synonym">Opuntia cardona</name>
    <dbReference type="NCBI Taxonomy" id="393608"/>
    <lineage>
        <taxon>Eukaryota</taxon>
        <taxon>Viridiplantae</taxon>
        <taxon>Streptophyta</taxon>
        <taxon>Embryophyta</taxon>
        <taxon>Tracheophyta</taxon>
        <taxon>Spermatophyta</taxon>
        <taxon>Magnoliopsida</taxon>
        <taxon>eudicotyledons</taxon>
        <taxon>Gunneridae</taxon>
        <taxon>Pentapetalae</taxon>
        <taxon>Caryophyllales</taxon>
        <taxon>Cactineae</taxon>
        <taxon>Cactaceae</taxon>
        <taxon>Opuntioideae</taxon>
        <taxon>Opuntia</taxon>
    </lineage>
</organism>
<dbReference type="AlphaFoldDB" id="A0A7C9D3U4"/>
<evidence type="ECO:0000313" key="1">
    <source>
        <dbReference type="EMBL" id="MBA4632866.1"/>
    </source>
</evidence>
<reference evidence="1" key="2">
    <citation type="submission" date="2020-07" db="EMBL/GenBank/DDBJ databases">
        <authorList>
            <person name="Vera ALvarez R."/>
            <person name="Arias-Moreno D.M."/>
            <person name="Jimenez-Jacinto V."/>
            <person name="Jimenez-Bremont J.F."/>
            <person name="Swaminathan K."/>
            <person name="Moose S.P."/>
            <person name="Guerrero-Gonzalez M.L."/>
            <person name="Marino-Ramirez L."/>
            <person name="Landsman D."/>
            <person name="Rodriguez-Kessler M."/>
            <person name="Delgado-Sanchez P."/>
        </authorList>
    </citation>
    <scope>NUCLEOTIDE SEQUENCE</scope>
    <source>
        <tissue evidence="1">Cladode</tissue>
    </source>
</reference>
<sequence length="121" mass="12166">MRTSTAEYFVESTTGSGLGASFFSASASSNAFCASSTIPCSPSSSAFFSFSFISSCVRASGATTGRGASAGGLGSGWGSEALSLLKASNRSIDCLSALLVLNSSTSSKARILRSVFPSRSS</sequence>
<dbReference type="EMBL" id="GISG01084675">
    <property type="protein sequence ID" value="MBA4632866.1"/>
    <property type="molecule type" value="Transcribed_RNA"/>
</dbReference>
<proteinExistence type="predicted"/>
<reference evidence="1" key="1">
    <citation type="journal article" date="2013" name="J. Plant Res.">
        <title>Effect of fungi and light on seed germination of three Opuntia species from semiarid lands of central Mexico.</title>
        <authorList>
            <person name="Delgado-Sanchez P."/>
            <person name="Jimenez-Bremont J.F."/>
            <person name="Guerrero-Gonzalez Mde L."/>
            <person name="Flores J."/>
        </authorList>
    </citation>
    <scope>NUCLEOTIDE SEQUENCE</scope>
    <source>
        <tissue evidence="1">Cladode</tissue>
    </source>
</reference>